<proteinExistence type="predicted"/>
<dbReference type="EMBL" id="CM056741">
    <property type="protein sequence ID" value="KAJ8688074.1"/>
    <property type="molecule type" value="Genomic_DNA"/>
</dbReference>
<dbReference type="Proteomes" id="UP001239111">
    <property type="component" value="Chromosome 1"/>
</dbReference>
<keyword evidence="2" id="KW-1185">Reference proteome</keyword>
<gene>
    <name evidence="1" type="ORF">QAD02_023869</name>
</gene>
<reference evidence="1" key="1">
    <citation type="submission" date="2023-04" db="EMBL/GenBank/DDBJ databases">
        <title>A chromosome-level genome assembly of the parasitoid wasp Eretmocerus hayati.</title>
        <authorList>
            <person name="Zhong Y."/>
            <person name="Liu S."/>
            <person name="Liu Y."/>
        </authorList>
    </citation>
    <scope>NUCLEOTIDE SEQUENCE</scope>
    <source>
        <strain evidence="1">ZJU_SS_LIU_2023</strain>
    </source>
</reference>
<organism evidence="1 2">
    <name type="scientific">Eretmocerus hayati</name>
    <dbReference type="NCBI Taxonomy" id="131215"/>
    <lineage>
        <taxon>Eukaryota</taxon>
        <taxon>Metazoa</taxon>
        <taxon>Ecdysozoa</taxon>
        <taxon>Arthropoda</taxon>
        <taxon>Hexapoda</taxon>
        <taxon>Insecta</taxon>
        <taxon>Pterygota</taxon>
        <taxon>Neoptera</taxon>
        <taxon>Endopterygota</taxon>
        <taxon>Hymenoptera</taxon>
        <taxon>Apocrita</taxon>
        <taxon>Proctotrupomorpha</taxon>
        <taxon>Chalcidoidea</taxon>
        <taxon>Aphelinidae</taxon>
        <taxon>Aphelininae</taxon>
        <taxon>Eretmocerus</taxon>
    </lineage>
</organism>
<comment type="caution">
    <text evidence="1">The sequence shown here is derived from an EMBL/GenBank/DDBJ whole genome shotgun (WGS) entry which is preliminary data.</text>
</comment>
<protein>
    <submittedName>
        <fullName evidence="1">Uncharacterized protein</fullName>
    </submittedName>
</protein>
<accession>A0ACC2PWT8</accession>
<evidence type="ECO:0000313" key="1">
    <source>
        <dbReference type="EMBL" id="KAJ8688074.1"/>
    </source>
</evidence>
<name>A0ACC2PWT8_9HYME</name>
<sequence length="121" mass="14332">MIKYSITLNLMEECEDKQTYEDLVARGELQHGNHPHSEIRTLNEPLQENRVYYWYSTDVIRQDRAYEEKNCTFEPGLFQKHTPAGEESPIEDEKFVIEYSITFNLMEECGDKQTYGDLVTR</sequence>
<evidence type="ECO:0000313" key="2">
    <source>
        <dbReference type="Proteomes" id="UP001239111"/>
    </source>
</evidence>